<organism evidence="1">
    <name type="scientific">marine sediment metagenome</name>
    <dbReference type="NCBI Taxonomy" id="412755"/>
    <lineage>
        <taxon>unclassified sequences</taxon>
        <taxon>metagenomes</taxon>
        <taxon>ecological metagenomes</taxon>
    </lineage>
</organism>
<proteinExistence type="predicted"/>
<dbReference type="EMBL" id="BART01008343">
    <property type="protein sequence ID" value="GAG53696.1"/>
    <property type="molecule type" value="Genomic_DNA"/>
</dbReference>
<sequence>MRISLRSIDSTIPNLALMKLSTYHKAKGDVVGLDLRNPDKIYTSIIFTKNKNQALNQCLATKIE</sequence>
<reference evidence="1" key="1">
    <citation type="journal article" date="2014" name="Front. Microbiol.">
        <title>High frequency of phylogenetically diverse reductive dehalogenase-homologous genes in deep subseafloor sedimentary metagenomes.</title>
        <authorList>
            <person name="Kawai M."/>
            <person name="Futagami T."/>
            <person name="Toyoda A."/>
            <person name="Takaki Y."/>
            <person name="Nishi S."/>
            <person name="Hori S."/>
            <person name="Arai W."/>
            <person name="Tsubouchi T."/>
            <person name="Morono Y."/>
            <person name="Uchiyama I."/>
            <person name="Ito T."/>
            <person name="Fujiyama A."/>
            <person name="Inagaki F."/>
            <person name="Takami H."/>
        </authorList>
    </citation>
    <scope>NUCLEOTIDE SEQUENCE</scope>
    <source>
        <strain evidence="1">Expedition CK06-06</strain>
    </source>
</reference>
<evidence type="ECO:0000313" key="1">
    <source>
        <dbReference type="EMBL" id="GAG53696.1"/>
    </source>
</evidence>
<comment type="caution">
    <text evidence="1">The sequence shown here is derived from an EMBL/GenBank/DDBJ whole genome shotgun (WGS) entry which is preliminary data.</text>
</comment>
<dbReference type="AlphaFoldDB" id="X1A084"/>
<feature type="non-terminal residue" evidence="1">
    <location>
        <position position="64"/>
    </location>
</feature>
<protein>
    <submittedName>
        <fullName evidence="1">Uncharacterized protein</fullName>
    </submittedName>
</protein>
<accession>X1A084</accession>
<name>X1A084_9ZZZZ</name>
<gene>
    <name evidence="1" type="ORF">S01H4_18792</name>
</gene>